<dbReference type="EMBL" id="JADEXQ010000001">
    <property type="protein sequence ID" value="MBE9028257.1"/>
    <property type="molecule type" value="Genomic_DNA"/>
</dbReference>
<dbReference type="AlphaFoldDB" id="A0A928VIE5"/>
<protein>
    <submittedName>
        <fullName evidence="1">Uncharacterized protein</fullName>
    </submittedName>
</protein>
<keyword evidence="2" id="KW-1185">Reference proteome</keyword>
<accession>A0A928VIE5</accession>
<organism evidence="1 2">
    <name type="scientific">Romeriopsis navalis LEGE 11480</name>
    <dbReference type="NCBI Taxonomy" id="2777977"/>
    <lineage>
        <taxon>Bacteria</taxon>
        <taxon>Bacillati</taxon>
        <taxon>Cyanobacteriota</taxon>
        <taxon>Cyanophyceae</taxon>
        <taxon>Leptolyngbyales</taxon>
        <taxon>Leptolyngbyaceae</taxon>
        <taxon>Romeriopsis</taxon>
        <taxon>Romeriopsis navalis</taxon>
    </lineage>
</organism>
<gene>
    <name evidence="1" type="ORF">IQ266_00620</name>
</gene>
<evidence type="ECO:0000313" key="1">
    <source>
        <dbReference type="EMBL" id="MBE9028257.1"/>
    </source>
</evidence>
<name>A0A928VIE5_9CYAN</name>
<dbReference type="RefSeq" id="WP_264323073.1">
    <property type="nucleotide sequence ID" value="NZ_JADEXQ010000001.1"/>
</dbReference>
<dbReference type="Proteomes" id="UP000625316">
    <property type="component" value="Unassembled WGS sequence"/>
</dbReference>
<sequence length="75" mass="8407">MQNPPKLPNRIQTAIIELNTPNCDTENFRALHTKTAQRAARQMGVAAPDGYVLEFVGQFYVLELLGADYVCNRVI</sequence>
<evidence type="ECO:0000313" key="2">
    <source>
        <dbReference type="Proteomes" id="UP000625316"/>
    </source>
</evidence>
<proteinExistence type="predicted"/>
<reference evidence="1" key="1">
    <citation type="submission" date="2020-10" db="EMBL/GenBank/DDBJ databases">
        <authorList>
            <person name="Castelo-Branco R."/>
            <person name="Eusebio N."/>
            <person name="Adriana R."/>
            <person name="Vieira A."/>
            <person name="Brugerolle De Fraissinette N."/>
            <person name="Rezende De Castro R."/>
            <person name="Schneider M.P."/>
            <person name="Vasconcelos V."/>
            <person name="Leao P.N."/>
        </authorList>
    </citation>
    <scope>NUCLEOTIDE SEQUENCE</scope>
    <source>
        <strain evidence="1">LEGE 11480</strain>
    </source>
</reference>
<comment type="caution">
    <text evidence="1">The sequence shown here is derived from an EMBL/GenBank/DDBJ whole genome shotgun (WGS) entry which is preliminary data.</text>
</comment>